<gene>
    <name evidence="2" type="ORF">POCTA_138.1.T0070064</name>
</gene>
<dbReference type="Proteomes" id="UP000683925">
    <property type="component" value="Unassembled WGS sequence"/>
</dbReference>
<dbReference type="EMBL" id="CAJJDP010000006">
    <property type="protein sequence ID" value="CAD8135855.1"/>
    <property type="molecule type" value="Genomic_DNA"/>
</dbReference>
<evidence type="ECO:0000313" key="2">
    <source>
        <dbReference type="EMBL" id="CAD8135855.1"/>
    </source>
</evidence>
<accession>A0A8S1S7X1</accession>
<dbReference type="AlphaFoldDB" id="A0A8S1S7X1"/>
<feature type="transmembrane region" description="Helical" evidence="1">
    <location>
        <begin position="58"/>
        <end position="78"/>
    </location>
</feature>
<protein>
    <submittedName>
        <fullName evidence="2">Uncharacterized protein</fullName>
    </submittedName>
</protein>
<proteinExistence type="predicted"/>
<evidence type="ECO:0000256" key="1">
    <source>
        <dbReference type="SAM" id="Phobius"/>
    </source>
</evidence>
<keyword evidence="1" id="KW-0472">Membrane</keyword>
<comment type="caution">
    <text evidence="2">The sequence shown here is derived from an EMBL/GenBank/DDBJ whole genome shotgun (WGS) entry which is preliminary data.</text>
</comment>
<feature type="transmembrane region" description="Helical" evidence="1">
    <location>
        <begin position="90"/>
        <end position="116"/>
    </location>
</feature>
<name>A0A8S1S7X1_PAROT</name>
<dbReference type="OrthoDB" id="4096362at2759"/>
<reference evidence="2" key="1">
    <citation type="submission" date="2021-01" db="EMBL/GenBank/DDBJ databases">
        <authorList>
            <consortium name="Genoscope - CEA"/>
            <person name="William W."/>
        </authorList>
    </citation>
    <scope>NUCLEOTIDE SEQUENCE</scope>
</reference>
<evidence type="ECO:0000313" key="3">
    <source>
        <dbReference type="Proteomes" id="UP000683925"/>
    </source>
</evidence>
<feature type="transmembrane region" description="Helical" evidence="1">
    <location>
        <begin position="136"/>
        <end position="164"/>
    </location>
</feature>
<sequence length="196" mass="22967">MSLDSSQKCDEETGLKSMSLEPLELDDTYQTPVDIRWGNFYPLFQKNNIPKIVIGPHWPFFICAYFLFFIASVFLIGWHFTSTSSQFIKWATFIVCVNQCWSYAWVALINSGVINYDKNNSIENDQKHHHNQIFRMIARLGFVVHVNSYNFMALCIVVIAMYAFRKWIIIAHGQGNVLEKETQNNFTIFWLVLQYL</sequence>
<keyword evidence="1" id="KW-0812">Transmembrane</keyword>
<keyword evidence="1" id="KW-1133">Transmembrane helix</keyword>
<organism evidence="2 3">
    <name type="scientific">Paramecium octaurelia</name>
    <dbReference type="NCBI Taxonomy" id="43137"/>
    <lineage>
        <taxon>Eukaryota</taxon>
        <taxon>Sar</taxon>
        <taxon>Alveolata</taxon>
        <taxon>Ciliophora</taxon>
        <taxon>Intramacronucleata</taxon>
        <taxon>Oligohymenophorea</taxon>
        <taxon>Peniculida</taxon>
        <taxon>Parameciidae</taxon>
        <taxon>Paramecium</taxon>
    </lineage>
</organism>
<keyword evidence="3" id="KW-1185">Reference proteome</keyword>